<feature type="binding site" evidence="14">
    <location>
        <position position="159"/>
    </location>
    <ligand>
        <name>[4Fe-4S] cluster</name>
        <dbReference type="ChEBI" id="CHEBI:49883"/>
        <label>1</label>
    </ligand>
</feature>
<gene>
    <name evidence="14 19" type="primary">miaB</name>
    <name evidence="19" type="ORF">XOC_2032</name>
</gene>
<dbReference type="SUPFAM" id="SSF47616">
    <property type="entry name" value="GST C-terminal domain-like"/>
    <property type="match status" value="1"/>
</dbReference>
<dbReference type="GO" id="GO:0051539">
    <property type="term" value="F:4 iron, 4 sulfur cluster binding"/>
    <property type="evidence" value="ECO:0007669"/>
    <property type="project" value="UniProtKB-UniRule"/>
</dbReference>
<dbReference type="NCBIfam" id="TIGR00089">
    <property type="entry name" value="MiaB/RimO family radical SAM methylthiotransferase"/>
    <property type="match status" value="1"/>
</dbReference>
<keyword evidence="7 14" id="KW-0479">Metal-binding</keyword>
<comment type="function">
    <text evidence="1 14">Catalyzes the methylthiolation of N6-(dimethylallyl)adenosine (i(6)A), leading to the formation of 2-methylthio-N6-(dimethylallyl)adenosine (ms(2)i(6)A) at position 37 in tRNAs that read codons beginning with uridine.</text>
</comment>
<keyword evidence="4 14" id="KW-0808">Transferase</keyword>
<evidence type="ECO:0000256" key="11">
    <source>
        <dbReference type="ARBA" id="ARBA00050926"/>
    </source>
</evidence>
<dbReference type="GO" id="GO:0046872">
    <property type="term" value="F:metal ion binding"/>
    <property type="evidence" value="ECO:0007669"/>
    <property type="project" value="UniProtKB-KW"/>
</dbReference>
<feature type="domain" description="TRAM" evidence="16">
    <location>
        <begin position="530"/>
        <end position="593"/>
    </location>
</feature>
<proteinExistence type="inferred from homology"/>
<dbReference type="Gene3D" id="3.40.50.12160">
    <property type="entry name" value="Methylthiotransferase, N-terminal domain"/>
    <property type="match status" value="1"/>
</dbReference>
<dbReference type="GO" id="GO:0035597">
    <property type="term" value="F:tRNA-2-methylthio-N(6)-dimethylallyladenosine(37) synthase activity"/>
    <property type="evidence" value="ECO:0007669"/>
    <property type="project" value="UniProtKB-EC"/>
</dbReference>
<dbReference type="SFLD" id="SFLDG01082">
    <property type="entry name" value="B12-binding_domain_containing"/>
    <property type="match status" value="1"/>
</dbReference>
<dbReference type="HAMAP" id="MF_01864">
    <property type="entry name" value="tRNA_metthiotr_MiaB"/>
    <property type="match status" value="1"/>
</dbReference>
<accession>G7TCK2</accession>
<evidence type="ECO:0000259" key="18">
    <source>
        <dbReference type="PROSITE" id="PS51918"/>
    </source>
</evidence>
<feature type="binding site" evidence="14">
    <location>
        <position position="230"/>
    </location>
    <ligand>
        <name>[4Fe-4S] cluster</name>
        <dbReference type="ChEBI" id="CHEBI:49883"/>
        <label>1</label>
    </ligand>
</feature>
<dbReference type="SMART" id="SM00729">
    <property type="entry name" value="Elp3"/>
    <property type="match status" value="1"/>
</dbReference>
<dbReference type="PROSITE" id="PS50926">
    <property type="entry name" value="TRAM"/>
    <property type="match status" value="1"/>
</dbReference>
<protein>
    <recommendedName>
        <fullName evidence="10 14">tRNA-2-methylthio-N(6)-dimethylallyladenosine synthase</fullName>
        <ecNumber evidence="10 14">2.8.4.3</ecNumber>
    </recommendedName>
    <alternativeName>
        <fullName evidence="14">(Dimethylallyl)adenosine tRNA methylthiotransferase MiaB</fullName>
    </alternativeName>
    <alternativeName>
        <fullName evidence="14">tRNA-i(6)A37 methylthiotransferase</fullName>
    </alternativeName>
</protein>
<dbReference type="InterPro" id="IPR038135">
    <property type="entry name" value="Methylthiotransferase_N_sf"/>
</dbReference>
<feature type="binding site" evidence="14">
    <location>
        <position position="308"/>
    </location>
    <ligand>
        <name>[4Fe-4S] cluster</name>
        <dbReference type="ChEBI" id="CHEBI:49883"/>
        <label>2</label>
        <note>4Fe-4S-S-AdoMet</note>
    </ligand>
</feature>
<comment type="catalytic activity">
    <reaction evidence="13">
        <text>N(6)-dimethylallyladenosine(37) in tRNA + (sulfur carrier)-SH + AH2 + 2 S-adenosyl-L-methionine = 2-methylsulfanyl-N(6)-dimethylallyladenosine(37) in tRNA + (sulfur carrier)-H + 5'-deoxyadenosine + L-methionine + A + S-adenosyl-L-homocysteine + 2 H(+)</text>
        <dbReference type="Rhea" id="RHEA:37067"/>
        <dbReference type="Rhea" id="RHEA-COMP:10375"/>
        <dbReference type="Rhea" id="RHEA-COMP:10376"/>
        <dbReference type="Rhea" id="RHEA-COMP:14737"/>
        <dbReference type="Rhea" id="RHEA-COMP:14739"/>
        <dbReference type="ChEBI" id="CHEBI:13193"/>
        <dbReference type="ChEBI" id="CHEBI:15378"/>
        <dbReference type="ChEBI" id="CHEBI:17319"/>
        <dbReference type="ChEBI" id="CHEBI:17499"/>
        <dbReference type="ChEBI" id="CHEBI:29917"/>
        <dbReference type="ChEBI" id="CHEBI:57844"/>
        <dbReference type="ChEBI" id="CHEBI:57856"/>
        <dbReference type="ChEBI" id="CHEBI:59789"/>
        <dbReference type="ChEBI" id="CHEBI:64428"/>
        <dbReference type="ChEBI" id="CHEBI:74415"/>
        <dbReference type="ChEBI" id="CHEBI:74417"/>
        <dbReference type="EC" id="2.8.4.3"/>
    </reaction>
    <physiologicalReaction direction="left-to-right" evidence="13">
        <dbReference type="Rhea" id="RHEA:37068"/>
    </physiologicalReaction>
</comment>
<keyword evidence="9 14" id="KW-0411">Iron-sulfur</keyword>
<dbReference type="Pfam" id="PF00919">
    <property type="entry name" value="UPF0004"/>
    <property type="match status" value="1"/>
</dbReference>
<dbReference type="InterPro" id="IPR058240">
    <property type="entry name" value="rSAM_sf"/>
</dbReference>
<dbReference type="Pfam" id="PF01938">
    <property type="entry name" value="TRAM"/>
    <property type="match status" value="1"/>
</dbReference>
<evidence type="ECO:0000256" key="4">
    <source>
        <dbReference type="ARBA" id="ARBA00022679"/>
    </source>
</evidence>
<dbReference type="InterPro" id="IPR006463">
    <property type="entry name" value="MiaB_methiolase"/>
</dbReference>
<evidence type="ECO:0000256" key="14">
    <source>
        <dbReference type="HAMAP-Rule" id="MF_01864"/>
    </source>
</evidence>
<evidence type="ECO:0000256" key="10">
    <source>
        <dbReference type="ARBA" id="ARBA00033765"/>
    </source>
</evidence>
<dbReference type="PANTHER" id="PTHR43020:SF2">
    <property type="entry name" value="MITOCHONDRIAL TRNA METHYLTHIOTRANSFERASE CDK5RAP1"/>
    <property type="match status" value="1"/>
</dbReference>
<comment type="similarity">
    <text evidence="14">Belongs to the methylthiotransferase family. MiaB subfamily.</text>
</comment>
<comment type="catalytic activity">
    <reaction evidence="12">
        <text>2-thio-N(6)-dimethylallyladenosine(37) in tRNA + S-adenosyl-L-methionine = 2-methylsulfanyl-N(6)-dimethylallyladenosine(37) in tRNA + S-adenosyl-L-homocysteine + H(+)</text>
        <dbReference type="Rhea" id="RHEA:37063"/>
        <dbReference type="Rhea" id="RHEA-COMP:10376"/>
        <dbReference type="Rhea" id="RHEA-COMP:10377"/>
        <dbReference type="ChEBI" id="CHEBI:15378"/>
        <dbReference type="ChEBI" id="CHEBI:57856"/>
        <dbReference type="ChEBI" id="CHEBI:59789"/>
        <dbReference type="ChEBI" id="CHEBI:74416"/>
        <dbReference type="ChEBI" id="CHEBI:74417"/>
    </reaction>
    <physiologicalReaction direction="left-to-right" evidence="12">
        <dbReference type="Rhea" id="RHEA:37064"/>
    </physiologicalReaction>
</comment>
<dbReference type="NCBIfam" id="TIGR01574">
    <property type="entry name" value="miaB-methiolase"/>
    <property type="match status" value="1"/>
</dbReference>
<dbReference type="SUPFAM" id="SSF102114">
    <property type="entry name" value="Radical SAM enzymes"/>
    <property type="match status" value="1"/>
</dbReference>
<dbReference type="AlphaFoldDB" id="G7TCK2"/>
<evidence type="ECO:0000259" key="17">
    <source>
        <dbReference type="PROSITE" id="PS51449"/>
    </source>
</evidence>
<dbReference type="CDD" id="cd01335">
    <property type="entry name" value="Radical_SAM"/>
    <property type="match status" value="1"/>
</dbReference>
<dbReference type="EC" id="2.8.4.3" evidence="10 14"/>
<comment type="cofactor">
    <cofactor evidence="14">
        <name>[4Fe-4S] cluster</name>
        <dbReference type="ChEBI" id="CHEBI:49883"/>
    </cofactor>
    <text evidence="14">Binds 2 [4Fe-4S] clusters. One cluster is coordinated with 3 cysteines and an exchangeable S-adenosyl-L-methionine.</text>
</comment>
<dbReference type="InterPro" id="IPR023404">
    <property type="entry name" value="rSAM_horseshoe"/>
</dbReference>
<dbReference type="SFLD" id="SFLDS00029">
    <property type="entry name" value="Radical_SAM"/>
    <property type="match status" value="1"/>
</dbReference>
<dbReference type="InterPro" id="IPR002792">
    <property type="entry name" value="TRAM_dom"/>
</dbReference>
<evidence type="ECO:0000256" key="7">
    <source>
        <dbReference type="ARBA" id="ARBA00022723"/>
    </source>
</evidence>
<keyword evidence="8 14" id="KW-0408">Iron</keyword>
<evidence type="ECO:0000256" key="6">
    <source>
        <dbReference type="ARBA" id="ARBA00022694"/>
    </source>
</evidence>
<evidence type="ECO:0000313" key="19">
    <source>
        <dbReference type="EMBL" id="AEQ96180.1"/>
    </source>
</evidence>
<dbReference type="InterPro" id="IPR005839">
    <property type="entry name" value="Methylthiotransferase"/>
</dbReference>
<dbReference type="InterPro" id="IPR013848">
    <property type="entry name" value="Methylthiotransferase_N"/>
</dbReference>
<dbReference type="SFLD" id="SFLDF00273">
    <property type="entry name" value="(dimethylallyl)adenosine_tRNA"/>
    <property type="match status" value="1"/>
</dbReference>
<dbReference type="eggNOG" id="COG0621">
    <property type="taxonomic scope" value="Bacteria"/>
</dbReference>
<dbReference type="GO" id="GO:0005829">
    <property type="term" value="C:cytosol"/>
    <property type="evidence" value="ECO:0007669"/>
    <property type="project" value="TreeGrafter"/>
</dbReference>
<dbReference type="Gene3D" id="3.80.30.20">
    <property type="entry name" value="tm_1862 like domain"/>
    <property type="match status" value="1"/>
</dbReference>
<dbReference type="PROSITE" id="PS51449">
    <property type="entry name" value="MTTASE_N"/>
    <property type="match status" value="1"/>
</dbReference>
<comment type="catalytic activity">
    <reaction evidence="11">
        <text>N(6)-dimethylallyladenosine(37) in tRNA + (sulfur carrier)-SH + AH2 + S-adenosyl-L-methionine = 2-thio-N(6)-dimethylallyladenosine(37) in tRNA + (sulfur carrier)-H + 5'-deoxyadenosine + L-methionine + A + H(+)</text>
        <dbReference type="Rhea" id="RHEA:36339"/>
        <dbReference type="Rhea" id="RHEA-COMP:10375"/>
        <dbReference type="Rhea" id="RHEA-COMP:10377"/>
        <dbReference type="Rhea" id="RHEA-COMP:14737"/>
        <dbReference type="Rhea" id="RHEA-COMP:14739"/>
        <dbReference type="ChEBI" id="CHEBI:13193"/>
        <dbReference type="ChEBI" id="CHEBI:15378"/>
        <dbReference type="ChEBI" id="CHEBI:17319"/>
        <dbReference type="ChEBI" id="CHEBI:17499"/>
        <dbReference type="ChEBI" id="CHEBI:29917"/>
        <dbReference type="ChEBI" id="CHEBI:57844"/>
        <dbReference type="ChEBI" id="CHEBI:59789"/>
        <dbReference type="ChEBI" id="CHEBI:64428"/>
        <dbReference type="ChEBI" id="CHEBI:74415"/>
        <dbReference type="ChEBI" id="CHEBI:74416"/>
    </reaction>
    <physiologicalReaction direction="left-to-right" evidence="11">
        <dbReference type="Rhea" id="RHEA:36340"/>
    </physiologicalReaction>
</comment>
<sequence length="598" mass="65008">MDLALKREVPPRSLSPYASPDTVLQVVDAQLAKGDDLLGKRCSAADVLWGGVLRWMAEFGLIDPPPPHPRLHRPDGCTPGGGAGPGGQHLRWGGRCWRKRVNCVAVFYPPGISAMPGTSVSDLSTATAVDAPALLPLPVARPCAPAVVRGKLYIKTHGCQMNEYDSAKMADVLAASEGLELTDDPEEADVVLVNTCSIREKAQEKVFSQLGRWKALKAGGRPVIIGVGGCVASQEGEAIVKRAPHVDLVFGPQTLHRLPELIRARRESGKSQVDISFPEIEKFDRLPEPRAEGPSAFVSIMEGCSKYCSFCVVPYTRGEEVSRPFEDVLVEVAQLAAQGVREINLLGQNVNAYRGAYGADAGDAAQYADLGLLIRTIAQIEGIGRIRFTTSHPLEFSDSLVDAYRDVPQLANYLHLPVQAGSDRILSAMKRGYTALEFKSRIRKLRAVRPDISISSDFIVGFPGETEADFEKTMKLIEDVGFDQSFSFVYSRRPGTPASDLQDDTPETVKQARLARLQAHISAHAASISQSMVGSVQRVLVEGPSRRDPNELTGRSENMRPVNFPGNPRLIGQFVDVLITEAMSNSLRGRIQLDDSAH</sequence>
<comment type="subcellular location">
    <subcellularLocation>
        <location evidence="14">Cytoplasm</location>
    </subcellularLocation>
</comment>
<dbReference type="SFLD" id="SFLDG01061">
    <property type="entry name" value="methylthiotransferase"/>
    <property type="match status" value="1"/>
</dbReference>
<evidence type="ECO:0000256" key="3">
    <source>
        <dbReference type="ARBA" id="ARBA00022490"/>
    </source>
</evidence>
<evidence type="ECO:0000256" key="1">
    <source>
        <dbReference type="ARBA" id="ARBA00003234"/>
    </source>
</evidence>
<name>G7TCK2_XANOB</name>
<dbReference type="InterPro" id="IPR020612">
    <property type="entry name" value="Methylthiotransferase_CS"/>
</dbReference>
<feature type="binding site" evidence="14">
    <location>
        <position position="311"/>
    </location>
    <ligand>
        <name>[4Fe-4S] cluster</name>
        <dbReference type="ChEBI" id="CHEBI:49883"/>
        <label>2</label>
        <note>4Fe-4S-S-AdoMet</note>
    </ligand>
</feature>
<evidence type="ECO:0000256" key="9">
    <source>
        <dbReference type="ARBA" id="ARBA00023014"/>
    </source>
</evidence>
<feature type="binding site" evidence="14">
    <location>
        <position position="196"/>
    </location>
    <ligand>
        <name>[4Fe-4S] cluster</name>
        <dbReference type="ChEBI" id="CHEBI:49883"/>
        <label>1</label>
    </ligand>
</feature>
<dbReference type="Proteomes" id="UP000008851">
    <property type="component" value="Chromosome"/>
</dbReference>
<dbReference type="PROSITE" id="PS01278">
    <property type="entry name" value="MTTASE_RADICAL"/>
    <property type="match status" value="1"/>
</dbReference>
<evidence type="ECO:0000256" key="2">
    <source>
        <dbReference type="ARBA" id="ARBA00022485"/>
    </source>
</evidence>
<comment type="subunit">
    <text evidence="14">Monomer.</text>
</comment>
<organism evidence="19 20">
    <name type="scientific">Xanthomonas oryzae pv. oryzicola (strain BLS256)</name>
    <dbReference type="NCBI Taxonomy" id="383407"/>
    <lineage>
        <taxon>Bacteria</taxon>
        <taxon>Pseudomonadati</taxon>
        <taxon>Pseudomonadota</taxon>
        <taxon>Gammaproteobacteria</taxon>
        <taxon>Lysobacterales</taxon>
        <taxon>Lysobacteraceae</taxon>
        <taxon>Xanthomonas</taxon>
    </lineage>
</organism>
<evidence type="ECO:0000256" key="5">
    <source>
        <dbReference type="ARBA" id="ARBA00022691"/>
    </source>
</evidence>
<dbReference type="KEGG" id="xor:XOC_2032"/>
<feature type="domain" description="Radical SAM core" evidence="18">
    <location>
        <begin position="290"/>
        <end position="529"/>
    </location>
</feature>
<keyword evidence="6 14" id="KW-0819">tRNA processing</keyword>
<feature type="domain" description="MTTase N-terminal" evidence="17">
    <location>
        <begin position="150"/>
        <end position="267"/>
    </location>
</feature>
<evidence type="ECO:0000256" key="12">
    <source>
        <dbReference type="ARBA" id="ARBA00052380"/>
    </source>
</evidence>
<feature type="region of interest" description="Disordered" evidence="15">
    <location>
        <begin position="542"/>
        <end position="564"/>
    </location>
</feature>
<dbReference type="EMBL" id="CP003057">
    <property type="protein sequence ID" value="AEQ96180.1"/>
    <property type="molecule type" value="Genomic_DNA"/>
</dbReference>
<evidence type="ECO:0000313" key="20">
    <source>
        <dbReference type="Proteomes" id="UP000008851"/>
    </source>
</evidence>
<reference evidence="19 20" key="1">
    <citation type="journal article" date="2011" name="J. Bacteriol.">
        <title>Two new complete genome sequences offer insight into host and tissue specificity of plant pathogenic Xanthomonas spp.</title>
        <authorList>
            <person name="Bogdanove A.J."/>
            <person name="Koebnik R."/>
            <person name="Lu H."/>
            <person name="Furutani A."/>
            <person name="Angiuoli S.V."/>
            <person name="Patil P.B."/>
            <person name="Van Sluys M.A."/>
            <person name="Ryan R.P."/>
            <person name="Meyer D.F."/>
            <person name="Han S.W."/>
            <person name="Aparna G."/>
            <person name="Rajaram M."/>
            <person name="Delcher A.L."/>
            <person name="Phillippy A.M."/>
            <person name="Puiu D."/>
            <person name="Schatz M.C."/>
            <person name="Shumway M."/>
            <person name="Sommer D.D."/>
            <person name="Trapnell C."/>
            <person name="Benahmed F."/>
            <person name="Dimitrov G."/>
            <person name="Madupu R."/>
            <person name="Radune D."/>
            <person name="Sullivan S."/>
            <person name="Jha G."/>
            <person name="Ishihara H."/>
            <person name="Lee S.W."/>
            <person name="Pandey A."/>
            <person name="Sharma V."/>
            <person name="Sriariyanun M."/>
            <person name="Szurek B."/>
            <person name="Vera-Cruz C.M."/>
            <person name="Dorman K.S."/>
            <person name="Ronald P.C."/>
            <person name="Verdier V."/>
            <person name="Dow J.M."/>
            <person name="Sonti R.V."/>
            <person name="Tsuge S."/>
            <person name="Brendel V.P."/>
            <person name="Rabinowicz P.D."/>
            <person name="Leach J.E."/>
            <person name="White F.F."/>
            <person name="Salzberg S.L."/>
        </authorList>
    </citation>
    <scope>NUCLEOTIDE SEQUENCE [LARGE SCALE GENOMIC DNA]</scope>
    <source>
        <strain evidence="19 20">BLS256</strain>
    </source>
</reference>
<dbReference type="InterPro" id="IPR036282">
    <property type="entry name" value="Glutathione-S-Trfase_C_sf"/>
</dbReference>
<evidence type="ECO:0000256" key="15">
    <source>
        <dbReference type="SAM" id="MobiDB-lite"/>
    </source>
</evidence>
<keyword evidence="3 14" id="KW-0963">Cytoplasm</keyword>
<keyword evidence="5 14" id="KW-0949">S-adenosyl-L-methionine</keyword>
<feature type="binding site" evidence="14">
    <location>
        <position position="304"/>
    </location>
    <ligand>
        <name>[4Fe-4S] cluster</name>
        <dbReference type="ChEBI" id="CHEBI:49883"/>
        <label>2</label>
        <note>4Fe-4S-S-AdoMet</note>
    </ligand>
</feature>
<dbReference type="PROSITE" id="PS51918">
    <property type="entry name" value="RADICAL_SAM"/>
    <property type="match status" value="1"/>
</dbReference>
<dbReference type="InterPro" id="IPR006638">
    <property type="entry name" value="Elp3/MiaA/NifB-like_rSAM"/>
</dbReference>
<dbReference type="PANTHER" id="PTHR43020">
    <property type="entry name" value="CDK5 REGULATORY SUBUNIT-ASSOCIATED PROTEIN 1"/>
    <property type="match status" value="1"/>
</dbReference>
<keyword evidence="2 14" id="KW-0004">4Fe-4S</keyword>
<dbReference type="InterPro" id="IPR007197">
    <property type="entry name" value="rSAM"/>
</dbReference>
<dbReference type="FunFam" id="3.40.50.12160:FF:000001">
    <property type="entry name" value="tRNA-2-methylthio-N(6)-dimethylallyladenosine synthase"/>
    <property type="match status" value="1"/>
</dbReference>
<dbReference type="HOGENOM" id="CLU_018697_2_2_6"/>
<dbReference type="FunFam" id="3.80.30.20:FF:000001">
    <property type="entry name" value="tRNA-2-methylthio-N(6)-dimethylallyladenosine synthase 2"/>
    <property type="match status" value="1"/>
</dbReference>
<evidence type="ECO:0000256" key="8">
    <source>
        <dbReference type="ARBA" id="ARBA00023004"/>
    </source>
</evidence>
<evidence type="ECO:0000256" key="13">
    <source>
        <dbReference type="ARBA" id="ARBA00052587"/>
    </source>
</evidence>
<evidence type="ECO:0000259" key="16">
    <source>
        <dbReference type="PROSITE" id="PS50926"/>
    </source>
</evidence>
<dbReference type="Pfam" id="PF04055">
    <property type="entry name" value="Radical_SAM"/>
    <property type="match status" value="1"/>
</dbReference>